<dbReference type="EnsemblMetazoa" id="XM_030987906">
    <property type="protein sequence ID" value="XP_030843766"/>
    <property type="gene ID" value="LOC115924941"/>
</dbReference>
<evidence type="ECO:0000313" key="1">
    <source>
        <dbReference type="EnsemblMetazoa" id="XP_030843766"/>
    </source>
</evidence>
<dbReference type="InterPro" id="IPR004245">
    <property type="entry name" value="DUF229"/>
</dbReference>
<dbReference type="RefSeq" id="XP_030843766.1">
    <property type="nucleotide sequence ID" value="XM_030987906.1"/>
</dbReference>
<organism evidence="1 2">
    <name type="scientific">Strongylocentrotus purpuratus</name>
    <name type="common">Purple sea urchin</name>
    <dbReference type="NCBI Taxonomy" id="7668"/>
    <lineage>
        <taxon>Eukaryota</taxon>
        <taxon>Metazoa</taxon>
        <taxon>Echinodermata</taxon>
        <taxon>Eleutherozoa</taxon>
        <taxon>Echinozoa</taxon>
        <taxon>Echinoidea</taxon>
        <taxon>Euechinoidea</taxon>
        <taxon>Echinacea</taxon>
        <taxon>Camarodonta</taxon>
        <taxon>Echinidea</taxon>
        <taxon>Strongylocentrotidae</taxon>
        <taxon>Strongylocentrotus</taxon>
    </lineage>
</organism>
<evidence type="ECO:0000313" key="2">
    <source>
        <dbReference type="Proteomes" id="UP000007110"/>
    </source>
</evidence>
<accession>A0A7M7NYU2</accession>
<reference evidence="1" key="2">
    <citation type="submission" date="2021-01" db="UniProtKB">
        <authorList>
            <consortium name="EnsemblMetazoa"/>
        </authorList>
    </citation>
    <scope>IDENTIFICATION</scope>
</reference>
<keyword evidence="2" id="KW-1185">Reference proteome</keyword>
<dbReference type="AlphaFoldDB" id="A0A7M7NYU2"/>
<protein>
    <submittedName>
        <fullName evidence="1">Uncharacterized protein</fullName>
    </submittedName>
</protein>
<reference evidence="2" key="1">
    <citation type="submission" date="2015-02" db="EMBL/GenBank/DDBJ databases">
        <title>Genome sequencing for Strongylocentrotus purpuratus.</title>
        <authorList>
            <person name="Murali S."/>
            <person name="Liu Y."/>
            <person name="Vee V."/>
            <person name="English A."/>
            <person name="Wang M."/>
            <person name="Skinner E."/>
            <person name="Han Y."/>
            <person name="Muzny D.M."/>
            <person name="Worley K.C."/>
            <person name="Gibbs R.A."/>
        </authorList>
    </citation>
    <scope>NUCLEOTIDE SEQUENCE</scope>
</reference>
<dbReference type="KEGG" id="spu:115924941"/>
<proteinExistence type="predicted"/>
<dbReference type="Proteomes" id="UP000007110">
    <property type="component" value="Unassembled WGS sequence"/>
</dbReference>
<name>A0A7M7NYU2_STRPU</name>
<dbReference type="OrthoDB" id="413313at2759"/>
<sequence>MKSLLHFPHIEDVKGVRGEKAVNIFQDEIREDRGCEEADMPIWSCVCGTMKKLPGREFNDLHKEMAEVGLGHINSLHSPSLLSKVDSSLPLRRSSCIDLSFKRLLHVFINENENKPINSTFRRVYHMTFQTNELDTIWDLVIDNQLNIKQVKQASLYQRFDVCWDKRVPQPFCVCDLSKKAEDII</sequence>
<dbReference type="PANTHER" id="PTHR10974:SF37">
    <property type="entry name" value="SULFATASE N-TERMINAL DOMAIN-CONTAINING PROTEIN"/>
    <property type="match status" value="1"/>
</dbReference>
<dbReference type="InParanoid" id="A0A7M7NYU2"/>
<dbReference type="PANTHER" id="PTHR10974">
    <property type="entry name" value="FI08016P-RELATED"/>
    <property type="match status" value="1"/>
</dbReference>
<dbReference type="GeneID" id="115924941"/>